<keyword evidence="2" id="KW-1185">Reference proteome</keyword>
<name>A0ABX3UUQ5_9GAMM</name>
<evidence type="ECO:0008006" key="3">
    <source>
        <dbReference type="Google" id="ProtNLM"/>
    </source>
</evidence>
<dbReference type="Proteomes" id="UP000193785">
    <property type="component" value="Unassembled WGS sequence"/>
</dbReference>
<organism evidence="1 2">
    <name type="scientific">Pantoea septica</name>
    <dbReference type="NCBI Taxonomy" id="472695"/>
    <lineage>
        <taxon>Bacteria</taxon>
        <taxon>Pseudomonadati</taxon>
        <taxon>Pseudomonadota</taxon>
        <taxon>Gammaproteobacteria</taxon>
        <taxon>Enterobacterales</taxon>
        <taxon>Erwiniaceae</taxon>
        <taxon>Pantoea</taxon>
    </lineage>
</organism>
<evidence type="ECO:0000313" key="2">
    <source>
        <dbReference type="Proteomes" id="UP000193785"/>
    </source>
</evidence>
<evidence type="ECO:0000313" key="1">
    <source>
        <dbReference type="EMBL" id="ORN01656.1"/>
    </source>
</evidence>
<sequence length="69" mass="7606">MFNPVYEITLKQAAERAHQAEIISRLIELSSDEIGEGDLTAISTLLRQLTGDVAAFLVEMVAEEESRNA</sequence>
<protein>
    <recommendedName>
        <fullName evidence="3">Prophage protein</fullName>
    </recommendedName>
</protein>
<dbReference type="RefSeq" id="WP_084882772.1">
    <property type="nucleotide sequence ID" value="NZ_MLJJ01000007.1"/>
</dbReference>
<reference evidence="1 2" key="1">
    <citation type="journal article" date="2017" name="Antonie Van Leeuwenhoek">
        <title>Phylogenomic resolution of the bacterial genus Pantoea and its relationship with Erwinia and Tatumella.</title>
        <authorList>
            <person name="Palmer M."/>
            <person name="Steenkamp E.T."/>
            <person name="Coetzee M.P."/>
            <person name="Chan W.Y."/>
            <person name="van Zyl E."/>
            <person name="De Maayer P."/>
            <person name="Coutinho T.A."/>
            <person name="Blom J."/>
            <person name="Smits T.H."/>
            <person name="Duffy B."/>
            <person name="Venter S.N."/>
        </authorList>
    </citation>
    <scope>NUCLEOTIDE SEQUENCE [LARGE SCALE GENOMIC DNA]</scope>
    <source>
        <strain evidence="1 2">LMG 5345</strain>
    </source>
</reference>
<accession>A0ABX3UUQ5</accession>
<proteinExistence type="predicted"/>
<comment type="caution">
    <text evidence="1">The sequence shown here is derived from an EMBL/GenBank/DDBJ whole genome shotgun (WGS) entry which is preliminary data.</text>
</comment>
<gene>
    <name evidence="1" type="ORF">HA46_05520</name>
</gene>
<dbReference type="EMBL" id="MLJJ01000007">
    <property type="protein sequence ID" value="ORN01656.1"/>
    <property type="molecule type" value="Genomic_DNA"/>
</dbReference>